<reference evidence="6" key="1">
    <citation type="submission" date="2021-02" db="EMBL/GenBank/DDBJ databases">
        <authorList>
            <person name="Nowell W R."/>
        </authorList>
    </citation>
    <scope>NUCLEOTIDE SEQUENCE</scope>
</reference>
<evidence type="ECO:0000313" key="7">
    <source>
        <dbReference type="EMBL" id="CAF3417896.1"/>
    </source>
</evidence>
<sequence length="568" mass="62025">MTELQDKHEVQNAVVSASGSKKVFYIFFILLILITITCVALSAATLSIVRRDSNSNSNLNSSSKSGSLSLADQITVEDLLKHLEQLQVIADQSGGTRAITTRGFNGTLDYITRQLEQNTKFILHHQYFTVPNYVVRGTPQLQSQVNGAVNSHVYLTDFAYMVFSARANFTSFVRLVVIPNLGCQDADWSSVSAADAVVLVKRGDCTYIEKVTFAENYRVRGLLVYNDGTAADRFQALQGVRAKMNSSVPAFFLSYSMGMQLVNAANDAGENAGIMMNADVSDAEGIGNICADTPSGDITKTIVVGAHSDGVPAGSGINDNGSGTIGLLVLALNLARLFQTSSNNYPTYPYRVRFCWWGAEEIGLLGSIYHVEQAILNSDKEGERFQDYLLNLNYDMLAGPNYRFGIHDSEMAPTSTPLVALNGTSRITALFRQWFTEQKLPWSNSSLGGGSDYVPFLANGLAVGGVNTGAGGIKTAAERDQYAAILGTGNGGIANAAFDTCYHQQCDRITNINPFAYEKVVKAAAYAIEYMGRLNDLEKWLYPQGRPKRLERISRSQLYNTQNDPELY</sequence>
<evidence type="ECO:0000313" key="11">
    <source>
        <dbReference type="Proteomes" id="UP000663873"/>
    </source>
</evidence>
<evidence type="ECO:0008006" key="12">
    <source>
        <dbReference type="Google" id="ProtNLM"/>
    </source>
</evidence>
<evidence type="ECO:0000313" key="10">
    <source>
        <dbReference type="Proteomes" id="UP000663833"/>
    </source>
</evidence>
<feature type="domain" description="Peptidase M28" evidence="5">
    <location>
        <begin position="288"/>
        <end position="526"/>
    </location>
</feature>
<dbReference type="EMBL" id="CAJOBP010006616">
    <property type="protein sequence ID" value="CAF4496849.1"/>
    <property type="molecule type" value="Genomic_DNA"/>
</dbReference>
<dbReference type="InterPro" id="IPR003137">
    <property type="entry name" value="PA_domain"/>
</dbReference>
<evidence type="ECO:0000313" key="9">
    <source>
        <dbReference type="EMBL" id="CAF4524241.1"/>
    </source>
</evidence>
<evidence type="ECO:0000256" key="2">
    <source>
        <dbReference type="ARBA" id="ARBA00005634"/>
    </source>
</evidence>
<evidence type="ECO:0000259" key="4">
    <source>
        <dbReference type="Pfam" id="PF02225"/>
    </source>
</evidence>
<keyword evidence="3" id="KW-0472">Membrane</keyword>
<dbReference type="GO" id="GO:0006508">
    <property type="term" value="P:proteolysis"/>
    <property type="evidence" value="ECO:0007669"/>
    <property type="project" value="InterPro"/>
</dbReference>
<evidence type="ECO:0000259" key="5">
    <source>
        <dbReference type="Pfam" id="PF04389"/>
    </source>
</evidence>
<dbReference type="GO" id="GO:0008235">
    <property type="term" value="F:metalloexopeptidase activity"/>
    <property type="evidence" value="ECO:0007669"/>
    <property type="project" value="InterPro"/>
</dbReference>
<dbReference type="Pfam" id="PF04389">
    <property type="entry name" value="Peptidase_M28"/>
    <property type="match status" value="1"/>
</dbReference>
<dbReference type="Gene3D" id="3.50.30.30">
    <property type="match status" value="1"/>
</dbReference>
<evidence type="ECO:0000313" key="8">
    <source>
        <dbReference type="EMBL" id="CAF4496849.1"/>
    </source>
</evidence>
<comment type="cofactor">
    <cofactor evidence="1">
        <name>Zn(2+)</name>
        <dbReference type="ChEBI" id="CHEBI:29105"/>
    </cofactor>
</comment>
<keyword evidence="3" id="KW-1133">Transmembrane helix</keyword>
<dbReference type="Proteomes" id="UP000663833">
    <property type="component" value="Unassembled WGS sequence"/>
</dbReference>
<proteinExistence type="inferred from homology"/>
<dbReference type="PANTHER" id="PTHR12147:SF26">
    <property type="entry name" value="PEPTIDASE M28 DOMAIN-CONTAINING PROTEIN"/>
    <property type="match status" value="1"/>
</dbReference>
<dbReference type="SUPFAM" id="SSF53187">
    <property type="entry name" value="Zn-dependent exopeptidases"/>
    <property type="match status" value="1"/>
</dbReference>
<dbReference type="AlphaFoldDB" id="A0A817R851"/>
<feature type="domain" description="PA" evidence="4">
    <location>
        <begin position="174"/>
        <end position="261"/>
    </location>
</feature>
<evidence type="ECO:0000313" key="6">
    <source>
        <dbReference type="EMBL" id="CAF3238219.1"/>
    </source>
</evidence>
<dbReference type="OrthoDB" id="206201at2759"/>
<accession>A0A817R851</accession>
<dbReference type="PANTHER" id="PTHR12147">
    <property type="entry name" value="METALLOPEPTIDASE M28 FAMILY MEMBER"/>
    <property type="match status" value="1"/>
</dbReference>
<comment type="caution">
    <text evidence="6">The sequence shown here is derived from an EMBL/GenBank/DDBJ whole genome shotgun (WGS) entry which is preliminary data.</text>
</comment>
<dbReference type="EMBL" id="CAJNYD010000253">
    <property type="protein sequence ID" value="CAF3238219.1"/>
    <property type="molecule type" value="Genomic_DNA"/>
</dbReference>
<dbReference type="Proteomes" id="UP000663851">
    <property type="component" value="Unassembled WGS sequence"/>
</dbReference>
<dbReference type="InterPro" id="IPR007484">
    <property type="entry name" value="Peptidase_M28"/>
</dbReference>
<evidence type="ECO:0000256" key="3">
    <source>
        <dbReference type="SAM" id="Phobius"/>
    </source>
</evidence>
<comment type="similarity">
    <text evidence="2">Belongs to the peptidase M28 family. M28B subfamily.</text>
</comment>
<keyword evidence="11" id="KW-1185">Reference proteome</keyword>
<dbReference type="Gene3D" id="3.40.630.10">
    <property type="entry name" value="Zn peptidases"/>
    <property type="match status" value="1"/>
</dbReference>
<dbReference type="SUPFAM" id="SSF52025">
    <property type="entry name" value="PA domain"/>
    <property type="match status" value="1"/>
</dbReference>
<name>A0A817R851_9BILA</name>
<dbReference type="Proteomes" id="UP000663825">
    <property type="component" value="Unassembled WGS sequence"/>
</dbReference>
<protein>
    <recommendedName>
        <fullName evidence="12">Peptide hydrolase</fullName>
    </recommendedName>
</protein>
<dbReference type="Pfam" id="PF02225">
    <property type="entry name" value="PA"/>
    <property type="match status" value="1"/>
</dbReference>
<evidence type="ECO:0000256" key="1">
    <source>
        <dbReference type="ARBA" id="ARBA00001947"/>
    </source>
</evidence>
<dbReference type="InterPro" id="IPR045175">
    <property type="entry name" value="M28_fam"/>
</dbReference>
<feature type="transmembrane region" description="Helical" evidence="3">
    <location>
        <begin position="24"/>
        <end position="49"/>
    </location>
</feature>
<dbReference type="InterPro" id="IPR046450">
    <property type="entry name" value="PA_dom_sf"/>
</dbReference>
<dbReference type="CDD" id="cd00538">
    <property type="entry name" value="PA"/>
    <property type="match status" value="1"/>
</dbReference>
<keyword evidence="3" id="KW-0812">Transmembrane</keyword>
<dbReference type="EMBL" id="CAJOBO010004558">
    <property type="protein sequence ID" value="CAF4524241.1"/>
    <property type="molecule type" value="Genomic_DNA"/>
</dbReference>
<organism evidence="6 10">
    <name type="scientific">Rotaria socialis</name>
    <dbReference type="NCBI Taxonomy" id="392032"/>
    <lineage>
        <taxon>Eukaryota</taxon>
        <taxon>Metazoa</taxon>
        <taxon>Spiralia</taxon>
        <taxon>Gnathifera</taxon>
        <taxon>Rotifera</taxon>
        <taxon>Eurotatoria</taxon>
        <taxon>Bdelloidea</taxon>
        <taxon>Philodinida</taxon>
        <taxon>Philodinidae</taxon>
        <taxon>Rotaria</taxon>
    </lineage>
</organism>
<gene>
    <name evidence="9" type="ORF">HFQ381_LOCUS29317</name>
    <name evidence="6" type="ORF">LUA448_LOCUS4123</name>
    <name evidence="7" type="ORF">TIS948_LOCUS29196</name>
    <name evidence="8" type="ORF">UJA718_LOCUS26035</name>
</gene>
<dbReference type="Proteomes" id="UP000663873">
    <property type="component" value="Unassembled WGS sequence"/>
</dbReference>
<dbReference type="EMBL" id="CAJNXB010005299">
    <property type="protein sequence ID" value="CAF3417896.1"/>
    <property type="molecule type" value="Genomic_DNA"/>
</dbReference>